<dbReference type="Gene3D" id="3.60.15.10">
    <property type="entry name" value="Ribonuclease Z/Hydroxyacylglutathione hydrolase-like"/>
    <property type="match status" value="1"/>
</dbReference>
<dbReference type="InterPro" id="IPR026360">
    <property type="entry name" value="Xnuc_lig_assoc"/>
</dbReference>
<dbReference type="AlphaFoldDB" id="A0A4V3BMS2"/>
<sequence length="365" mass="38830">MDLVVPRPEGLYCPPGDFYIDPWRPVARAVITHGHGDHARPGHRHYLAAAAGAGILRARLGDIPLETLPYGRSLRHRGVDISFHPAGHVLGSAQVRLAYGGEVWVASGDYKLEADGTCAPFEPVRCDAFITESTFGLPIYRWPPQAELAAQINAWWAANAAAGRTSVLFCYAFGKAQRILHMLDAAIGPIVVHGALEALNAAYRDAGVALPATLRVNDVGEAAALRQAMVLASPSAQGSPWLRRFGDYADAFASGWMRIRGTRRRRGVDRGFVLSDHADWPGLLAAIAATGAGRVFVTHGSVPVLVRWLAEQGLQAQAFDTEYGEGAQAEEAAGSETEEGVAPQVDVADAEPATPPAKPGGEPAQ</sequence>
<dbReference type="PANTHER" id="PTHR11203:SF49">
    <property type="entry name" value="BLL1145 PROTEIN"/>
    <property type="match status" value="1"/>
</dbReference>
<proteinExistence type="predicted"/>
<dbReference type="Proteomes" id="UP000295129">
    <property type="component" value="Unassembled WGS sequence"/>
</dbReference>
<dbReference type="SUPFAM" id="SSF56281">
    <property type="entry name" value="Metallo-hydrolase/oxidoreductase"/>
    <property type="match status" value="1"/>
</dbReference>
<gene>
    <name evidence="2" type="ORF">C7389_107106</name>
</gene>
<accession>A0A4V3BMS2</accession>
<dbReference type="InterPro" id="IPR036866">
    <property type="entry name" value="RibonucZ/Hydroxyglut_hydro"/>
</dbReference>
<comment type="caution">
    <text evidence="2">The sequence shown here is derived from an EMBL/GenBank/DDBJ whole genome shotgun (WGS) entry which is preliminary data.</text>
</comment>
<evidence type="ECO:0000313" key="3">
    <source>
        <dbReference type="Proteomes" id="UP000295129"/>
    </source>
</evidence>
<reference evidence="2 3" key="1">
    <citation type="submission" date="2019-03" db="EMBL/GenBank/DDBJ databases">
        <title>Genomic Encyclopedia of Type Strains, Phase IV (KMG-IV): sequencing the most valuable type-strain genomes for metagenomic binning, comparative biology and taxonomic classification.</title>
        <authorList>
            <person name="Goeker M."/>
        </authorList>
    </citation>
    <scope>NUCLEOTIDE SEQUENCE [LARGE SCALE GENOMIC DNA]</scope>
    <source>
        <strain evidence="2 3">DSM 12121</strain>
    </source>
</reference>
<name>A0A4V3BMS2_9RHOO</name>
<dbReference type="GO" id="GO:0004521">
    <property type="term" value="F:RNA endonuclease activity"/>
    <property type="evidence" value="ECO:0007669"/>
    <property type="project" value="TreeGrafter"/>
</dbReference>
<feature type="region of interest" description="Disordered" evidence="1">
    <location>
        <begin position="323"/>
        <end position="365"/>
    </location>
</feature>
<dbReference type="RefSeq" id="WP_133590885.1">
    <property type="nucleotide sequence ID" value="NZ_SNVV01000007.1"/>
</dbReference>
<dbReference type="EMBL" id="SNVV01000007">
    <property type="protein sequence ID" value="TDN51372.1"/>
    <property type="molecule type" value="Genomic_DNA"/>
</dbReference>
<dbReference type="InterPro" id="IPR050698">
    <property type="entry name" value="MBL"/>
</dbReference>
<evidence type="ECO:0000256" key="1">
    <source>
        <dbReference type="SAM" id="MobiDB-lite"/>
    </source>
</evidence>
<organism evidence="2 3">
    <name type="scientific">Azoarcus indigens</name>
    <dbReference type="NCBI Taxonomy" id="29545"/>
    <lineage>
        <taxon>Bacteria</taxon>
        <taxon>Pseudomonadati</taxon>
        <taxon>Pseudomonadota</taxon>
        <taxon>Betaproteobacteria</taxon>
        <taxon>Rhodocyclales</taxon>
        <taxon>Zoogloeaceae</taxon>
        <taxon>Azoarcus</taxon>
    </lineage>
</organism>
<keyword evidence="3" id="KW-1185">Reference proteome</keyword>
<dbReference type="OrthoDB" id="9803916at2"/>
<protein>
    <submittedName>
        <fullName evidence="2">Putative mRNA 3-end processing factor</fullName>
    </submittedName>
</protein>
<dbReference type="NCBIfam" id="TIGR04122">
    <property type="entry name" value="Xnuc_lig_assoc"/>
    <property type="match status" value="1"/>
</dbReference>
<dbReference type="PANTHER" id="PTHR11203">
    <property type="entry name" value="CLEAVAGE AND POLYADENYLATION SPECIFICITY FACTOR FAMILY MEMBER"/>
    <property type="match status" value="1"/>
</dbReference>
<dbReference type="Gene3D" id="3.40.50.10890">
    <property type="match status" value="1"/>
</dbReference>
<feature type="compositionally biased region" description="Low complexity" evidence="1">
    <location>
        <begin position="324"/>
        <end position="335"/>
    </location>
</feature>
<evidence type="ECO:0000313" key="2">
    <source>
        <dbReference type="EMBL" id="TDN51372.1"/>
    </source>
</evidence>